<dbReference type="Proteomes" id="UP001549749">
    <property type="component" value="Unassembled WGS sequence"/>
</dbReference>
<dbReference type="EMBL" id="JBEXAC010000002">
    <property type="protein sequence ID" value="MET6999948.1"/>
    <property type="molecule type" value="Genomic_DNA"/>
</dbReference>
<gene>
    <name evidence="1" type="ORF">ABR189_21345</name>
</gene>
<accession>A0ABV2TA92</accession>
<name>A0ABV2TA92_9BACT</name>
<evidence type="ECO:0000313" key="2">
    <source>
        <dbReference type="Proteomes" id="UP001549749"/>
    </source>
</evidence>
<keyword evidence="2" id="KW-1185">Reference proteome</keyword>
<evidence type="ECO:0000313" key="1">
    <source>
        <dbReference type="EMBL" id="MET6999948.1"/>
    </source>
</evidence>
<sequence length="228" mass="25801">MKTSNKLLLIFFITLVSLMLISDTILWSNAKRGVYGENIFGQREEDNLSRTNAPLQPFKVIKVETHEEQWWVNVTLAGKYAVSNFSMKDSALASFRQVGDTLILHPIRADRDRLINVYCPEFTTLILEDNTKATVSLFNQSQFTVRAGEKCVVNLSSTKFRSLDLRGGKQSAVVFNYGCEIDTLHMALGKGSDFRSNDVPFKQVDMEMDEWAVFSVDGRSIPAMKQVK</sequence>
<proteinExistence type="predicted"/>
<organism evidence="1 2">
    <name type="scientific">Chitinophaga defluvii</name>
    <dbReference type="NCBI Taxonomy" id="3163343"/>
    <lineage>
        <taxon>Bacteria</taxon>
        <taxon>Pseudomonadati</taxon>
        <taxon>Bacteroidota</taxon>
        <taxon>Chitinophagia</taxon>
        <taxon>Chitinophagales</taxon>
        <taxon>Chitinophagaceae</taxon>
        <taxon>Chitinophaga</taxon>
    </lineage>
</organism>
<evidence type="ECO:0008006" key="3">
    <source>
        <dbReference type="Google" id="ProtNLM"/>
    </source>
</evidence>
<reference evidence="1 2" key="1">
    <citation type="submission" date="2024-06" db="EMBL/GenBank/DDBJ databases">
        <title>Chitinophaga defluvii sp. nov., isolated from municipal sewage.</title>
        <authorList>
            <person name="Zhang L."/>
        </authorList>
    </citation>
    <scope>NUCLEOTIDE SEQUENCE [LARGE SCALE GENOMIC DNA]</scope>
    <source>
        <strain evidence="1 2">H8</strain>
    </source>
</reference>
<dbReference type="RefSeq" id="WP_354662509.1">
    <property type="nucleotide sequence ID" value="NZ_JBEXAC010000002.1"/>
</dbReference>
<protein>
    <recommendedName>
        <fullName evidence="3">Auto-transporter adhesin head GIN domain-containing protein</fullName>
    </recommendedName>
</protein>
<comment type="caution">
    <text evidence="1">The sequence shown here is derived from an EMBL/GenBank/DDBJ whole genome shotgun (WGS) entry which is preliminary data.</text>
</comment>